<dbReference type="EMBL" id="WTPW01000105">
    <property type="protein sequence ID" value="KAF0547672.1"/>
    <property type="molecule type" value="Genomic_DNA"/>
</dbReference>
<accession>A0A8H4AZF8</accession>
<evidence type="ECO:0000256" key="1">
    <source>
        <dbReference type="SAM" id="Coils"/>
    </source>
</evidence>
<organism evidence="2 3">
    <name type="scientific">Gigaspora margarita</name>
    <dbReference type="NCBI Taxonomy" id="4874"/>
    <lineage>
        <taxon>Eukaryota</taxon>
        <taxon>Fungi</taxon>
        <taxon>Fungi incertae sedis</taxon>
        <taxon>Mucoromycota</taxon>
        <taxon>Glomeromycotina</taxon>
        <taxon>Glomeromycetes</taxon>
        <taxon>Diversisporales</taxon>
        <taxon>Gigasporaceae</taxon>
        <taxon>Gigaspora</taxon>
    </lineage>
</organism>
<feature type="coiled-coil region" evidence="1">
    <location>
        <begin position="163"/>
        <end position="195"/>
    </location>
</feature>
<evidence type="ECO:0000313" key="2">
    <source>
        <dbReference type="EMBL" id="KAF0547672.1"/>
    </source>
</evidence>
<keyword evidence="1" id="KW-0175">Coiled coil</keyword>
<protein>
    <submittedName>
        <fullName evidence="2">Uncharacterized protein</fullName>
    </submittedName>
</protein>
<comment type="caution">
    <text evidence="2">The sequence shown here is derived from an EMBL/GenBank/DDBJ whole genome shotgun (WGS) entry which is preliminary data.</text>
</comment>
<reference evidence="2 3" key="1">
    <citation type="journal article" date="2019" name="Environ. Microbiol.">
        <title>At the nexus of three kingdoms: the genome of the mycorrhizal fungus Gigaspora margarita provides insights into plant, endobacterial and fungal interactions.</title>
        <authorList>
            <person name="Venice F."/>
            <person name="Ghignone S."/>
            <person name="Salvioli di Fossalunga A."/>
            <person name="Amselem J."/>
            <person name="Novero M."/>
            <person name="Xianan X."/>
            <person name="Sedzielewska Toro K."/>
            <person name="Morin E."/>
            <person name="Lipzen A."/>
            <person name="Grigoriev I.V."/>
            <person name="Henrissat B."/>
            <person name="Martin F.M."/>
            <person name="Bonfante P."/>
        </authorList>
    </citation>
    <scope>NUCLEOTIDE SEQUENCE [LARGE SCALE GENOMIC DNA]</scope>
    <source>
        <strain evidence="2 3">BEG34</strain>
    </source>
</reference>
<gene>
    <name evidence="2" type="ORF">F8M41_000550</name>
</gene>
<keyword evidence="3" id="KW-1185">Reference proteome</keyword>
<dbReference type="AlphaFoldDB" id="A0A8H4AZF8"/>
<dbReference type="Proteomes" id="UP000439903">
    <property type="component" value="Unassembled WGS sequence"/>
</dbReference>
<proteinExistence type="predicted"/>
<sequence length="214" mass="24783">MHTYSNILPYFVNIFDDDEWQLECGKNSLVNSSERRYLDRDPQSHARIGQKCDLVITSNKLCWFPELLIGEVSGGILPQCSAHKAWEDKIRLGIGLRDVLVRLENELPGINQAVYGVQVVGYKLKVYAMVSREGLFHLMLLYECYLPATLYEIYYIENIWNVLNTLHSKVRLLEMNILNLNRKKYNDRKRNLENQPIATVQPVVIGTPITKKGR</sequence>
<dbReference type="OrthoDB" id="2350333at2759"/>
<evidence type="ECO:0000313" key="3">
    <source>
        <dbReference type="Proteomes" id="UP000439903"/>
    </source>
</evidence>
<name>A0A8H4AZF8_GIGMA</name>